<dbReference type="Proteomes" id="UP000295411">
    <property type="component" value="Unassembled WGS sequence"/>
</dbReference>
<evidence type="ECO:0000256" key="5">
    <source>
        <dbReference type="SAM" id="SignalP"/>
    </source>
</evidence>
<dbReference type="InterPro" id="IPR006059">
    <property type="entry name" value="SBP"/>
</dbReference>
<dbReference type="SUPFAM" id="SSF53850">
    <property type="entry name" value="Periplasmic binding protein-like II"/>
    <property type="match status" value="1"/>
</dbReference>
<dbReference type="CDD" id="cd13588">
    <property type="entry name" value="PBP2_polyamine_1"/>
    <property type="match status" value="1"/>
</dbReference>
<dbReference type="GO" id="GO:0042597">
    <property type="term" value="C:periplasmic space"/>
    <property type="evidence" value="ECO:0007669"/>
    <property type="project" value="UniProtKB-SubCell"/>
</dbReference>
<comment type="subcellular location">
    <subcellularLocation>
        <location evidence="1">Periplasm</location>
    </subcellularLocation>
</comment>
<evidence type="ECO:0000256" key="2">
    <source>
        <dbReference type="ARBA" id="ARBA00022448"/>
    </source>
</evidence>
<dbReference type="AlphaFoldDB" id="A0A4R5TZI2"/>
<organism evidence="6 7">
    <name type="scientific">Arthrobacter crusticola</name>
    <dbReference type="NCBI Taxonomy" id="2547960"/>
    <lineage>
        <taxon>Bacteria</taxon>
        <taxon>Bacillati</taxon>
        <taxon>Actinomycetota</taxon>
        <taxon>Actinomycetes</taxon>
        <taxon>Micrococcales</taxon>
        <taxon>Micrococcaceae</taxon>
        <taxon>Arthrobacter</taxon>
    </lineage>
</organism>
<feature type="chain" id="PRO_5039450364" evidence="5">
    <location>
        <begin position="21"/>
        <end position="398"/>
    </location>
</feature>
<sequence>MSTSTKRYWPLSLAAVAVLAATSCGTTSGGGEPDAEAPAKTAQTEIGEGEGKLSILAWPGYVEDGSNDPEVDWVSAFEEETGCMVDFKPFGTSDEAVTLMRTGQYDVVSASGDASLRLIAGGDVEPVNTDLLENYDDVYPFLKDQPWNTVDDKNYGMPHGWGANVLMYRADLVDPAPTSWKAVFEDAEKYSGKVTAYDSPIYIADAALYLMKHKPELGIENPYALDKDQLAAAVDLLKSQREHVGEYWSDVVKEVQSFASGGSVVGTTWQVGANIATADGTKVETILPEEGATGWSDTWMIGSESKNKNCAYMWLDYIASPEANAQVAEYFGESPANPAACELTKDANHCETFHSGDEEYANQIWYWTTPVADCIDGRTDVECTDYSEWTKAWTEIKG</sequence>
<proteinExistence type="predicted"/>
<dbReference type="Pfam" id="PF13416">
    <property type="entry name" value="SBP_bac_8"/>
    <property type="match status" value="1"/>
</dbReference>
<dbReference type="PROSITE" id="PS51257">
    <property type="entry name" value="PROKAR_LIPOPROTEIN"/>
    <property type="match status" value="1"/>
</dbReference>
<dbReference type="PRINTS" id="PR00909">
    <property type="entry name" value="SPERMDNBNDNG"/>
</dbReference>
<evidence type="ECO:0000256" key="4">
    <source>
        <dbReference type="ARBA" id="ARBA00022764"/>
    </source>
</evidence>
<feature type="signal peptide" evidence="5">
    <location>
        <begin position="1"/>
        <end position="20"/>
    </location>
</feature>
<keyword evidence="3 5" id="KW-0732">Signal</keyword>
<evidence type="ECO:0000256" key="1">
    <source>
        <dbReference type="ARBA" id="ARBA00004418"/>
    </source>
</evidence>
<dbReference type="PANTHER" id="PTHR30222:SF18">
    <property type="entry name" value="BIFUNCTIONAL POLYHYDROXYBUTYRATE SYNTHASE _ ABC TRANSPORTER PERIPLASMIC BINDING PROTEIN-RELATED"/>
    <property type="match status" value="1"/>
</dbReference>
<dbReference type="OrthoDB" id="9813777at2"/>
<comment type="caution">
    <text evidence="6">The sequence shown here is derived from an EMBL/GenBank/DDBJ whole genome shotgun (WGS) entry which is preliminary data.</text>
</comment>
<name>A0A4R5TZI2_9MICC</name>
<dbReference type="Gene3D" id="3.40.190.10">
    <property type="entry name" value="Periplasmic binding protein-like II"/>
    <property type="match status" value="2"/>
</dbReference>
<evidence type="ECO:0000313" key="6">
    <source>
        <dbReference type="EMBL" id="TDK26658.1"/>
    </source>
</evidence>
<dbReference type="RefSeq" id="WP_133403018.1">
    <property type="nucleotide sequence ID" value="NZ_SMTK01000002.1"/>
</dbReference>
<keyword evidence="4" id="KW-0574">Periplasm</keyword>
<dbReference type="PANTHER" id="PTHR30222">
    <property type="entry name" value="SPERMIDINE/PUTRESCINE-BINDING PERIPLASMIC PROTEIN"/>
    <property type="match status" value="1"/>
</dbReference>
<protein>
    <submittedName>
        <fullName evidence="6">Extracellular solute-binding protein</fullName>
    </submittedName>
</protein>
<dbReference type="EMBL" id="SMTK01000002">
    <property type="protein sequence ID" value="TDK26658.1"/>
    <property type="molecule type" value="Genomic_DNA"/>
</dbReference>
<evidence type="ECO:0000313" key="7">
    <source>
        <dbReference type="Proteomes" id="UP000295411"/>
    </source>
</evidence>
<dbReference type="GO" id="GO:0019808">
    <property type="term" value="F:polyamine binding"/>
    <property type="evidence" value="ECO:0007669"/>
    <property type="project" value="InterPro"/>
</dbReference>
<dbReference type="GO" id="GO:0015846">
    <property type="term" value="P:polyamine transport"/>
    <property type="evidence" value="ECO:0007669"/>
    <property type="project" value="InterPro"/>
</dbReference>
<accession>A0A4R5TZI2</accession>
<gene>
    <name evidence="6" type="ORF">E2F48_05590</name>
</gene>
<evidence type="ECO:0000256" key="3">
    <source>
        <dbReference type="ARBA" id="ARBA00022729"/>
    </source>
</evidence>
<reference evidence="6 7" key="1">
    <citation type="submission" date="2019-03" db="EMBL/GenBank/DDBJ databases">
        <title>Arthrobacter sp. nov., an bacterium isolated from biocrust in Mu Us Desert.</title>
        <authorList>
            <person name="Lixiong L."/>
        </authorList>
    </citation>
    <scope>NUCLEOTIDE SEQUENCE [LARGE SCALE GENOMIC DNA]</scope>
    <source>
        <strain evidence="6 7">SLN-3</strain>
    </source>
</reference>
<dbReference type="InterPro" id="IPR001188">
    <property type="entry name" value="Sperm_putr-bd"/>
</dbReference>
<keyword evidence="7" id="KW-1185">Reference proteome</keyword>
<keyword evidence="2" id="KW-0813">Transport</keyword>